<evidence type="ECO:0000313" key="11">
    <source>
        <dbReference type="Proteomes" id="UP000800092"/>
    </source>
</evidence>
<dbReference type="GO" id="GO:0004252">
    <property type="term" value="F:serine-type endopeptidase activity"/>
    <property type="evidence" value="ECO:0007669"/>
    <property type="project" value="InterPro"/>
</dbReference>
<feature type="transmembrane region" description="Helical" evidence="8">
    <location>
        <begin position="371"/>
        <end position="391"/>
    </location>
</feature>
<comment type="subcellular location">
    <subcellularLocation>
        <location evidence="1">Membrane</location>
        <topology evidence="1">Multi-pass membrane protein</topology>
    </subcellularLocation>
</comment>
<dbReference type="EMBL" id="ML991795">
    <property type="protein sequence ID" value="KAF2234836.1"/>
    <property type="molecule type" value="Genomic_DNA"/>
</dbReference>
<evidence type="ECO:0000256" key="1">
    <source>
        <dbReference type="ARBA" id="ARBA00004141"/>
    </source>
</evidence>
<name>A0A6A6H9N8_VIRVR</name>
<keyword evidence="11" id="KW-1185">Reference proteome</keyword>
<organism evidence="10 11">
    <name type="scientific">Viridothelium virens</name>
    <name type="common">Speckled blister lichen</name>
    <name type="synonym">Trypethelium virens</name>
    <dbReference type="NCBI Taxonomy" id="1048519"/>
    <lineage>
        <taxon>Eukaryota</taxon>
        <taxon>Fungi</taxon>
        <taxon>Dikarya</taxon>
        <taxon>Ascomycota</taxon>
        <taxon>Pezizomycotina</taxon>
        <taxon>Dothideomycetes</taxon>
        <taxon>Dothideomycetes incertae sedis</taxon>
        <taxon>Trypetheliales</taxon>
        <taxon>Trypetheliaceae</taxon>
        <taxon>Viridothelium</taxon>
    </lineage>
</organism>
<dbReference type="SUPFAM" id="SSF144091">
    <property type="entry name" value="Rhomboid-like"/>
    <property type="match status" value="1"/>
</dbReference>
<dbReference type="InterPro" id="IPR022764">
    <property type="entry name" value="Peptidase_S54_rhomboid_dom"/>
</dbReference>
<keyword evidence="6 8" id="KW-0472">Membrane</keyword>
<feature type="transmembrane region" description="Helical" evidence="8">
    <location>
        <begin position="517"/>
        <end position="541"/>
    </location>
</feature>
<feature type="compositionally biased region" description="Low complexity" evidence="7">
    <location>
        <begin position="293"/>
        <end position="306"/>
    </location>
</feature>
<reference evidence="10" key="1">
    <citation type="journal article" date="2020" name="Stud. Mycol.">
        <title>101 Dothideomycetes genomes: a test case for predicting lifestyles and emergence of pathogens.</title>
        <authorList>
            <person name="Haridas S."/>
            <person name="Albert R."/>
            <person name="Binder M."/>
            <person name="Bloem J."/>
            <person name="Labutti K."/>
            <person name="Salamov A."/>
            <person name="Andreopoulos B."/>
            <person name="Baker S."/>
            <person name="Barry K."/>
            <person name="Bills G."/>
            <person name="Bluhm B."/>
            <person name="Cannon C."/>
            <person name="Castanera R."/>
            <person name="Culley D."/>
            <person name="Daum C."/>
            <person name="Ezra D."/>
            <person name="Gonzalez J."/>
            <person name="Henrissat B."/>
            <person name="Kuo A."/>
            <person name="Liang C."/>
            <person name="Lipzen A."/>
            <person name="Lutzoni F."/>
            <person name="Magnuson J."/>
            <person name="Mondo S."/>
            <person name="Nolan M."/>
            <person name="Ohm R."/>
            <person name="Pangilinan J."/>
            <person name="Park H.-J."/>
            <person name="Ramirez L."/>
            <person name="Alfaro M."/>
            <person name="Sun H."/>
            <person name="Tritt A."/>
            <person name="Yoshinaga Y."/>
            <person name="Zwiers L.-H."/>
            <person name="Turgeon B."/>
            <person name="Goodwin S."/>
            <person name="Spatafora J."/>
            <person name="Crous P."/>
            <person name="Grigoriev I."/>
        </authorList>
    </citation>
    <scope>NUCLEOTIDE SEQUENCE</scope>
    <source>
        <strain evidence="10">Tuck. ex Michener</strain>
    </source>
</reference>
<protein>
    <submittedName>
        <fullName evidence="10">Rhomboid-domain-containing protein</fullName>
    </submittedName>
</protein>
<evidence type="ECO:0000313" key="10">
    <source>
        <dbReference type="EMBL" id="KAF2234836.1"/>
    </source>
</evidence>
<feature type="compositionally biased region" description="Basic and acidic residues" evidence="7">
    <location>
        <begin position="259"/>
        <end position="275"/>
    </location>
</feature>
<dbReference type="Proteomes" id="UP000800092">
    <property type="component" value="Unassembled WGS sequence"/>
</dbReference>
<gene>
    <name evidence="10" type="ORF">EV356DRAFT_136753</name>
</gene>
<feature type="transmembrane region" description="Helical" evidence="8">
    <location>
        <begin position="334"/>
        <end position="351"/>
    </location>
</feature>
<feature type="region of interest" description="Disordered" evidence="7">
    <location>
        <begin position="224"/>
        <end position="306"/>
    </location>
</feature>
<dbReference type="AlphaFoldDB" id="A0A6A6H9N8"/>
<feature type="compositionally biased region" description="Basic residues" evidence="7">
    <location>
        <begin position="235"/>
        <end position="244"/>
    </location>
</feature>
<sequence length="598" mass="65953">MSHVWVIGARTYGNGLKSSESSVFRSFRIFFCSLSRQCTRPIHQTSELDQRFHNRRWSPPRIYQQQPVRSFTTSNPTAARAVRATPRNVLRDRRPLRGSHPIPLWERYTASAGVPLHGGALEPSFVASIFGNSVNAEEGNLVLRRLQHRRLSGALAHEPLNYLPSTSLSPSELAEKGLGYLRDTFPMDEQGRAEHYAEAEAKKARKAEKEAIQRAQRLRLYKVDEESEELASPGRRTKPGRRRRQLQEISHDPIYGDSVLDRTRRANEARHREQQELEEDAAAADATNPGALSPTSSTSISTPREPSAWVQKWTKRAQFSDTPEAPTLSITQRIGPSLLFFLLLLGGSLLYTTTYTPPARSSRLFPNTPTALATIGALITTNLIFFLAWRIPPLWPVLNRYFVLCPGAPVPLALLGNVFSHQTVAHCALNMVMLALLGTRLHEQIGRAPFLALYVTAGAAGGLASLTFYTLTRNLVTTSLGASGAVAGVLAAVCLLDARPLGVGGGDQNVEDKSSRWGWLEGMVPLPGVMLLTVMMAADVVGLRTRRQPVDHVAHLGGYAAGIVGSWLLNRSFREEANARGGKRENTIVKTDREEREG</sequence>
<dbReference type="PANTHER" id="PTHR43731">
    <property type="entry name" value="RHOMBOID PROTEASE"/>
    <property type="match status" value="1"/>
</dbReference>
<keyword evidence="3 8" id="KW-0812">Transmembrane</keyword>
<accession>A0A6A6H9N8</accession>
<evidence type="ECO:0000256" key="2">
    <source>
        <dbReference type="ARBA" id="ARBA00009045"/>
    </source>
</evidence>
<dbReference type="OrthoDB" id="10260614at2759"/>
<evidence type="ECO:0000256" key="4">
    <source>
        <dbReference type="ARBA" id="ARBA00022801"/>
    </source>
</evidence>
<dbReference type="PANTHER" id="PTHR43731:SF14">
    <property type="entry name" value="PRESENILIN-ASSOCIATED RHOMBOID-LIKE PROTEIN, MITOCHONDRIAL"/>
    <property type="match status" value="1"/>
</dbReference>
<dbReference type="InterPro" id="IPR050925">
    <property type="entry name" value="Rhomboid_protease_S54"/>
</dbReference>
<feature type="transmembrane region" description="Helical" evidence="8">
    <location>
        <begin position="475"/>
        <end position="496"/>
    </location>
</feature>
<dbReference type="GO" id="GO:0016020">
    <property type="term" value="C:membrane"/>
    <property type="evidence" value="ECO:0007669"/>
    <property type="project" value="UniProtKB-SubCell"/>
</dbReference>
<dbReference type="Gene3D" id="1.20.1540.10">
    <property type="entry name" value="Rhomboid-like"/>
    <property type="match status" value="1"/>
</dbReference>
<proteinExistence type="inferred from homology"/>
<evidence type="ECO:0000259" key="9">
    <source>
        <dbReference type="Pfam" id="PF01694"/>
    </source>
</evidence>
<feature type="domain" description="Peptidase S54 rhomboid" evidence="9">
    <location>
        <begin position="415"/>
        <end position="570"/>
    </location>
</feature>
<feature type="transmembrane region" description="Helical" evidence="8">
    <location>
        <begin position="450"/>
        <end position="469"/>
    </location>
</feature>
<dbReference type="InterPro" id="IPR035952">
    <property type="entry name" value="Rhomboid-like_sf"/>
</dbReference>
<evidence type="ECO:0000256" key="5">
    <source>
        <dbReference type="ARBA" id="ARBA00022989"/>
    </source>
</evidence>
<evidence type="ECO:0000256" key="8">
    <source>
        <dbReference type="SAM" id="Phobius"/>
    </source>
</evidence>
<evidence type="ECO:0000256" key="7">
    <source>
        <dbReference type="SAM" id="MobiDB-lite"/>
    </source>
</evidence>
<keyword evidence="5 8" id="KW-1133">Transmembrane helix</keyword>
<keyword evidence="4" id="KW-0378">Hydrolase</keyword>
<dbReference type="Pfam" id="PF01694">
    <property type="entry name" value="Rhomboid"/>
    <property type="match status" value="1"/>
</dbReference>
<dbReference type="GO" id="GO:0006465">
    <property type="term" value="P:signal peptide processing"/>
    <property type="evidence" value="ECO:0007669"/>
    <property type="project" value="TreeGrafter"/>
</dbReference>
<evidence type="ECO:0000256" key="6">
    <source>
        <dbReference type="ARBA" id="ARBA00023136"/>
    </source>
</evidence>
<evidence type="ECO:0000256" key="3">
    <source>
        <dbReference type="ARBA" id="ARBA00022692"/>
    </source>
</evidence>
<comment type="similarity">
    <text evidence="2">Belongs to the peptidase S54 family.</text>
</comment>